<dbReference type="EnsemblMetazoa" id="CapteT187518">
    <property type="protein sequence ID" value="CapteP187518"/>
    <property type="gene ID" value="CapteG187518"/>
</dbReference>
<sequence>MQKNNDPYVTLGVTDRDINTACETANIHRHLLKSLVKDVKQRKEKPSAGEVIQISSLLKKTADSECLARSKFNYGKRLDETTKHSRDIGQRVTFVKVIEKVTKSANQDLEAAIKCQTRGLKPLKKHYALVGKERASMNRFSDLQLEDSEYANSTADISDFCEDQEENASLLQGIYDEVEEELMEDMFGELENSDLASSVRKATLLASSSSSSSSFSNLKR</sequence>
<dbReference type="EMBL" id="KB309212">
    <property type="protein sequence ID" value="ELT95189.1"/>
    <property type="molecule type" value="Genomic_DNA"/>
</dbReference>
<organism evidence="1">
    <name type="scientific">Capitella teleta</name>
    <name type="common">Polychaete worm</name>
    <dbReference type="NCBI Taxonomy" id="283909"/>
    <lineage>
        <taxon>Eukaryota</taxon>
        <taxon>Metazoa</taxon>
        <taxon>Spiralia</taxon>
        <taxon>Lophotrochozoa</taxon>
        <taxon>Annelida</taxon>
        <taxon>Polychaeta</taxon>
        <taxon>Sedentaria</taxon>
        <taxon>Scolecida</taxon>
        <taxon>Capitellidae</taxon>
        <taxon>Capitella</taxon>
    </lineage>
</organism>
<reference evidence="2" key="3">
    <citation type="submission" date="2015-06" db="UniProtKB">
        <authorList>
            <consortium name="EnsemblMetazoa"/>
        </authorList>
    </citation>
    <scope>IDENTIFICATION</scope>
</reference>
<accession>R7TNH8</accession>
<dbReference type="AlphaFoldDB" id="R7TNH8"/>
<reference evidence="3" key="1">
    <citation type="submission" date="2012-12" db="EMBL/GenBank/DDBJ databases">
        <authorList>
            <person name="Hellsten U."/>
            <person name="Grimwood J."/>
            <person name="Chapman J.A."/>
            <person name="Shapiro H."/>
            <person name="Aerts A."/>
            <person name="Otillar R.P."/>
            <person name="Terry A.Y."/>
            <person name="Boore J.L."/>
            <person name="Simakov O."/>
            <person name="Marletaz F."/>
            <person name="Cho S.-J."/>
            <person name="Edsinger-Gonzales E."/>
            <person name="Havlak P."/>
            <person name="Kuo D.-H."/>
            <person name="Larsson T."/>
            <person name="Lv J."/>
            <person name="Arendt D."/>
            <person name="Savage R."/>
            <person name="Osoegawa K."/>
            <person name="de Jong P."/>
            <person name="Lindberg D.R."/>
            <person name="Seaver E.C."/>
            <person name="Weisblat D.A."/>
            <person name="Putnam N.H."/>
            <person name="Grigoriev I.V."/>
            <person name="Rokhsar D.S."/>
        </authorList>
    </citation>
    <scope>NUCLEOTIDE SEQUENCE</scope>
    <source>
        <strain evidence="3">I ESC-2004</strain>
    </source>
</reference>
<dbReference type="Proteomes" id="UP000014760">
    <property type="component" value="Unassembled WGS sequence"/>
</dbReference>
<evidence type="ECO:0000313" key="3">
    <source>
        <dbReference type="Proteomes" id="UP000014760"/>
    </source>
</evidence>
<name>R7TNH8_CAPTE</name>
<evidence type="ECO:0000313" key="2">
    <source>
        <dbReference type="EnsemblMetazoa" id="CapteP187518"/>
    </source>
</evidence>
<dbReference type="HOGENOM" id="CLU_1257132_0_0_1"/>
<evidence type="ECO:0000313" key="1">
    <source>
        <dbReference type="EMBL" id="ELT95189.1"/>
    </source>
</evidence>
<keyword evidence="3" id="KW-1185">Reference proteome</keyword>
<proteinExistence type="predicted"/>
<reference evidence="1 3" key="2">
    <citation type="journal article" date="2013" name="Nature">
        <title>Insights into bilaterian evolution from three spiralian genomes.</title>
        <authorList>
            <person name="Simakov O."/>
            <person name="Marletaz F."/>
            <person name="Cho S.J."/>
            <person name="Edsinger-Gonzales E."/>
            <person name="Havlak P."/>
            <person name="Hellsten U."/>
            <person name="Kuo D.H."/>
            <person name="Larsson T."/>
            <person name="Lv J."/>
            <person name="Arendt D."/>
            <person name="Savage R."/>
            <person name="Osoegawa K."/>
            <person name="de Jong P."/>
            <person name="Grimwood J."/>
            <person name="Chapman J.A."/>
            <person name="Shapiro H."/>
            <person name="Aerts A."/>
            <person name="Otillar R.P."/>
            <person name="Terry A.Y."/>
            <person name="Boore J.L."/>
            <person name="Grigoriev I.V."/>
            <person name="Lindberg D.R."/>
            <person name="Seaver E.C."/>
            <person name="Weisblat D.A."/>
            <person name="Putnam N.H."/>
            <person name="Rokhsar D.S."/>
        </authorList>
    </citation>
    <scope>NUCLEOTIDE SEQUENCE</scope>
    <source>
        <strain evidence="1 3">I ESC-2004</strain>
    </source>
</reference>
<gene>
    <name evidence="1" type="ORF">CAPTEDRAFT_187518</name>
</gene>
<protein>
    <submittedName>
        <fullName evidence="1 2">Uncharacterized protein</fullName>
    </submittedName>
</protein>
<dbReference type="EMBL" id="AMQN01011962">
    <property type="status" value="NOT_ANNOTATED_CDS"/>
    <property type="molecule type" value="Genomic_DNA"/>
</dbReference>